<dbReference type="Proteomes" id="UP000266239">
    <property type="component" value="Unassembled WGS sequence"/>
</dbReference>
<proteinExistence type="predicted"/>
<evidence type="ECO:0000313" key="6">
    <source>
        <dbReference type="Proteomes" id="UP000266239"/>
    </source>
</evidence>
<accession>A0A396ZWM9</accession>
<sequence>MKGSGNPRRRASSGISVLPKRNMNRQSASVWELKSNRPAGMVMARRRQRSVDTFALICWSGRCPPWPPTTKK</sequence>
<evidence type="ECO:0000313" key="3">
    <source>
        <dbReference type="EMBL" id="RHY82120.1"/>
    </source>
</evidence>
<evidence type="ECO:0000313" key="5">
    <source>
        <dbReference type="Proteomes" id="UP000266196"/>
    </source>
</evidence>
<name>A0A396ZWM9_APHAT</name>
<protein>
    <submittedName>
        <fullName evidence="2">Uncharacterized protein</fullName>
    </submittedName>
</protein>
<dbReference type="EMBL" id="QUTE01022460">
    <property type="protein sequence ID" value="RHY82120.1"/>
    <property type="molecule type" value="Genomic_DNA"/>
</dbReference>
<dbReference type="EMBL" id="QUTA01010413">
    <property type="protein sequence ID" value="RHX99661.1"/>
    <property type="molecule type" value="Genomic_DNA"/>
</dbReference>
<dbReference type="EMBL" id="QUTF01014539">
    <property type="protein sequence ID" value="RHZ12585.1"/>
    <property type="molecule type" value="Genomic_DNA"/>
</dbReference>
<feature type="region of interest" description="Disordered" evidence="1">
    <location>
        <begin position="1"/>
        <end position="21"/>
    </location>
</feature>
<reference evidence="5 6" key="1">
    <citation type="submission" date="2018-08" db="EMBL/GenBank/DDBJ databases">
        <title>Aphanomyces genome sequencing and annotation.</title>
        <authorList>
            <person name="Minardi D."/>
            <person name="Oidtmann B."/>
            <person name="Van Der Giezen M."/>
            <person name="Studholme D.J."/>
        </authorList>
    </citation>
    <scope>NUCLEOTIDE SEQUENCE [LARGE SCALE GENOMIC DNA]</scope>
    <source>
        <strain evidence="3 5">197901</strain>
        <strain evidence="4 7">FDL457</strain>
        <strain evidence="2 6">Yx</strain>
    </source>
</reference>
<evidence type="ECO:0000313" key="2">
    <source>
        <dbReference type="EMBL" id="RHX99661.1"/>
    </source>
</evidence>
<evidence type="ECO:0000313" key="7">
    <source>
        <dbReference type="Proteomes" id="UP000286510"/>
    </source>
</evidence>
<dbReference type="Proteomes" id="UP000266196">
    <property type="component" value="Unassembled WGS sequence"/>
</dbReference>
<organism evidence="2 6">
    <name type="scientific">Aphanomyces astaci</name>
    <name type="common">Crayfish plague agent</name>
    <dbReference type="NCBI Taxonomy" id="112090"/>
    <lineage>
        <taxon>Eukaryota</taxon>
        <taxon>Sar</taxon>
        <taxon>Stramenopiles</taxon>
        <taxon>Oomycota</taxon>
        <taxon>Saprolegniomycetes</taxon>
        <taxon>Saprolegniales</taxon>
        <taxon>Verrucalvaceae</taxon>
        <taxon>Aphanomyces</taxon>
    </lineage>
</organism>
<gene>
    <name evidence="2" type="ORF">DYB25_010476</name>
    <name evidence="4" type="ORF">DYB26_007846</name>
    <name evidence="3" type="ORF">DYB31_011909</name>
</gene>
<dbReference type="Proteomes" id="UP000286510">
    <property type="component" value="Unassembled WGS sequence"/>
</dbReference>
<comment type="caution">
    <text evidence="2">The sequence shown here is derived from an EMBL/GenBank/DDBJ whole genome shotgun (WGS) entry which is preliminary data.</text>
</comment>
<evidence type="ECO:0000256" key="1">
    <source>
        <dbReference type="SAM" id="MobiDB-lite"/>
    </source>
</evidence>
<dbReference type="AlphaFoldDB" id="A0A396ZWM9"/>
<evidence type="ECO:0000313" key="4">
    <source>
        <dbReference type="EMBL" id="RHZ12585.1"/>
    </source>
</evidence>